<feature type="compositionally biased region" description="Gly residues" evidence="1">
    <location>
        <begin position="228"/>
        <end position="242"/>
    </location>
</feature>
<keyword evidence="3" id="KW-1185">Reference proteome</keyword>
<dbReference type="RefSeq" id="WP_207274918.1">
    <property type="nucleotide sequence ID" value="NZ_JAFMPK010000030.1"/>
</dbReference>
<name>A0ABS3I7I0_9MICO</name>
<reference evidence="3" key="2">
    <citation type="submission" date="2023-07" db="EMBL/GenBank/DDBJ databases">
        <title>Myceligenerans salitolerans sp. nov., a halotolerant actinomycete isolated from a salt lake in Xinjiang, China.</title>
        <authorList>
            <person name="Guan T."/>
        </authorList>
    </citation>
    <scope>NUCLEOTIDE SEQUENCE [LARGE SCALE GENOMIC DNA]</scope>
    <source>
        <strain evidence="3">XHU 5031</strain>
    </source>
</reference>
<evidence type="ECO:0000313" key="3">
    <source>
        <dbReference type="Proteomes" id="UP000664617"/>
    </source>
</evidence>
<accession>A0ABS3I7I0</accession>
<proteinExistence type="predicted"/>
<dbReference type="Proteomes" id="UP000664617">
    <property type="component" value="Unassembled WGS sequence"/>
</dbReference>
<evidence type="ECO:0000256" key="1">
    <source>
        <dbReference type="SAM" id="MobiDB-lite"/>
    </source>
</evidence>
<organism evidence="2 3">
    <name type="scientific">Myceligenerans salitolerans</name>
    <dbReference type="NCBI Taxonomy" id="1230528"/>
    <lineage>
        <taxon>Bacteria</taxon>
        <taxon>Bacillati</taxon>
        <taxon>Actinomycetota</taxon>
        <taxon>Actinomycetes</taxon>
        <taxon>Micrococcales</taxon>
        <taxon>Promicromonosporaceae</taxon>
        <taxon>Myceligenerans</taxon>
    </lineage>
</organism>
<evidence type="ECO:0000313" key="2">
    <source>
        <dbReference type="EMBL" id="MBO0608959.1"/>
    </source>
</evidence>
<reference evidence="2 3" key="1">
    <citation type="submission" date="2021-03" db="EMBL/GenBank/DDBJ databases">
        <authorList>
            <person name="Xin L."/>
        </authorList>
    </citation>
    <scope>NUCLEOTIDE SEQUENCE [LARGE SCALE GENOMIC DNA]</scope>
    <source>
        <strain evidence="2 3">XHU 5031</strain>
    </source>
</reference>
<comment type="caution">
    <text evidence="2">The sequence shown here is derived from an EMBL/GenBank/DDBJ whole genome shotgun (WGS) entry which is preliminary data.</text>
</comment>
<feature type="region of interest" description="Disordered" evidence="1">
    <location>
        <begin position="209"/>
        <end position="242"/>
    </location>
</feature>
<sequence length="242" mass="24633">MKHARNAAPGLSGVARNLFASLGTTGKVVTGAVAAVLAATPFGAWNAVADDAVPLSAGTPVEVGPYEVLIEKVVSTRTLGDVRPLDPADKLLVVVAEVTNTSDLPAHAYQLADIVPAPVGAGVVDREGRPVADDVATGDRPLPDRYNIADAGDLDVVNPGVTYRVALVWNQDGDAAPATARVDLAGLDWIDEGFAGLDDEYWLPTDEITHSGRFDVEPPGSAGDDGEAGGADGGSGSTGTDA</sequence>
<gene>
    <name evidence="2" type="ORF">J0911_07930</name>
</gene>
<evidence type="ECO:0008006" key="4">
    <source>
        <dbReference type="Google" id="ProtNLM"/>
    </source>
</evidence>
<dbReference type="EMBL" id="JAFMPK010000030">
    <property type="protein sequence ID" value="MBO0608959.1"/>
    <property type="molecule type" value="Genomic_DNA"/>
</dbReference>
<protein>
    <recommendedName>
        <fullName evidence="4">DUF4352 domain-containing protein</fullName>
    </recommendedName>
</protein>